<protein>
    <submittedName>
        <fullName evidence="3">Ovule protein</fullName>
    </submittedName>
</protein>
<dbReference type="EMBL" id="UZAK01008976">
    <property type="protein sequence ID" value="VDO95864.1"/>
    <property type="molecule type" value="Genomic_DNA"/>
</dbReference>
<reference evidence="3" key="1">
    <citation type="submission" date="2016-06" db="UniProtKB">
        <authorList>
            <consortium name="WormBaseParasite"/>
        </authorList>
    </citation>
    <scope>IDENTIFICATION</scope>
</reference>
<proteinExistence type="predicted"/>
<evidence type="ECO:0000313" key="1">
    <source>
        <dbReference type="EMBL" id="VDO95864.1"/>
    </source>
</evidence>
<dbReference type="WBParaSite" id="SCUD_0000545401-mRNA-1">
    <property type="protein sequence ID" value="SCUD_0000545401-mRNA-1"/>
    <property type="gene ID" value="SCUD_0000545401"/>
</dbReference>
<accession>A0A183JRW5</accession>
<keyword evidence="2" id="KW-1185">Reference proteome</keyword>
<dbReference type="Proteomes" id="UP000279833">
    <property type="component" value="Unassembled WGS sequence"/>
</dbReference>
<evidence type="ECO:0000313" key="2">
    <source>
        <dbReference type="Proteomes" id="UP000279833"/>
    </source>
</evidence>
<sequence length="64" mass="7265">MDSIPQNETSSTPVGPVKRKKYLPSLAMIAPKIHSYLCRLYCAEALTYLDKYVFIQIILCIIVC</sequence>
<evidence type="ECO:0000313" key="3">
    <source>
        <dbReference type="WBParaSite" id="SCUD_0000545401-mRNA-1"/>
    </source>
</evidence>
<organism evidence="3">
    <name type="scientific">Schistosoma curassoni</name>
    <dbReference type="NCBI Taxonomy" id="6186"/>
    <lineage>
        <taxon>Eukaryota</taxon>
        <taxon>Metazoa</taxon>
        <taxon>Spiralia</taxon>
        <taxon>Lophotrochozoa</taxon>
        <taxon>Platyhelminthes</taxon>
        <taxon>Trematoda</taxon>
        <taxon>Digenea</taxon>
        <taxon>Strigeidida</taxon>
        <taxon>Schistosomatoidea</taxon>
        <taxon>Schistosomatidae</taxon>
        <taxon>Schistosoma</taxon>
    </lineage>
</organism>
<reference evidence="1 2" key="2">
    <citation type="submission" date="2018-11" db="EMBL/GenBank/DDBJ databases">
        <authorList>
            <consortium name="Pathogen Informatics"/>
        </authorList>
    </citation>
    <scope>NUCLEOTIDE SEQUENCE [LARGE SCALE GENOMIC DNA]</scope>
    <source>
        <strain evidence="1">Dakar</strain>
        <strain evidence="2">Dakar, Senegal</strain>
    </source>
</reference>
<gene>
    <name evidence="1" type="ORF">SCUD_LOCUS5455</name>
</gene>
<dbReference type="STRING" id="6186.A0A183JRW5"/>
<dbReference type="AlphaFoldDB" id="A0A183JRW5"/>
<name>A0A183JRW5_9TREM</name>